<protein>
    <submittedName>
        <fullName evidence="1">Putative secreted protein</fullName>
    </submittedName>
</protein>
<sequence>MLKARHQKRLLSIVLCFGNVVMSYKMLKGLWLKLSVVKLKFKEDHLSKRHWTVKCRDIELLFINCEYHMVQIKVKIILKKRTDF</sequence>
<proteinExistence type="predicted"/>
<name>A0A6M2DXQ0_XENCH</name>
<organism evidence="1">
    <name type="scientific">Xenopsylla cheopis</name>
    <name type="common">Oriental rat flea</name>
    <name type="synonym">Pulex cheopis</name>
    <dbReference type="NCBI Taxonomy" id="163159"/>
    <lineage>
        <taxon>Eukaryota</taxon>
        <taxon>Metazoa</taxon>
        <taxon>Ecdysozoa</taxon>
        <taxon>Arthropoda</taxon>
        <taxon>Hexapoda</taxon>
        <taxon>Insecta</taxon>
        <taxon>Pterygota</taxon>
        <taxon>Neoptera</taxon>
        <taxon>Endopterygota</taxon>
        <taxon>Siphonaptera</taxon>
        <taxon>Pulicidae</taxon>
        <taxon>Xenopsyllinae</taxon>
        <taxon>Xenopsylla</taxon>
    </lineage>
</organism>
<dbReference type="AlphaFoldDB" id="A0A6M2DXQ0"/>
<accession>A0A6M2DXQ0</accession>
<dbReference type="EMBL" id="GIIL01007429">
    <property type="protein sequence ID" value="NOV51155.1"/>
    <property type="molecule type" value="Transcribed_RNA"/>
</dbReference>
<evidence type="ECO:0000313" key="1">
    <source>
        <dbReference type="EMBL" id="NOV51155.1"/>
    </source>
</evidence>
<reference evidence="1" key="1">
    <citation type="submission" date="2020-03" db="EMBL/GenBank/DDBJ databases">
        <title>Transcriptomic Profiling of the Digestive Tract of the Rat Flea, Xenopsylla cheopis, Following Blood Feeding and Infection with Yersinia pestis.</title>
        <authorList>
            <person name="Bland D.M."/>
            <person name="Martens C.A."/>
            <person name="Virtaneva K."/>
            <person name="Kanakabandi K."/>
            <person name="Long D."/>
            <person name="Rosenke R."/>
            <person name="Saturday G.A."/>
            <person name="Hoyt F.H."/>
            <person name="Bruno D.P."/>
            <person name="Ribeiro J.M.C."/>
            <person name="Hinnebusch J."/>
        </authorList>
    </citation>
    <scope>NUCLEOTIDE SEQUENCE</scope>
</reference>